<keyword evidence="1" id="KW-1133">Transmembrane helix</keyword>
<dbReference type="PANTHER" id="PTHR10704:SF44">
    <property type="entry name" value="LD35051P-RELATED"/>
    <property type="match status" value="1"/>
</dbReference>
<protein>
    <submittedName>
        <fullName evidence="4">Carbohydrate sulfotransferase 3</fullName>
    </submittedName>
</protein>
<keyword evidence="1" id="KW-0812">Transmembrane</keyword>
<dbReference type="AlphaFoldDB" id="A0A1S3KHM7"/>
<dbReference type="Proteomes" id="UP000085678">
    <property type="component" value="Unplaced"/>
</dbReference>
<dbReference type="GO" id="GO:0006790">
    <property type="term" value="P:sulfur compound metabolic process"/>
    <property type="evidence" value="ECO:0007669"/>
    <property type="project" value="TreeGrafter"/>
</dbReference>
<dbReference type="InterPro" id="IPR027417">
    <property type="entry name" value="P-loop_NTPase"/>
</dbReference>
<feature type="transmembrane region" description="Helical" evidence="1">
    <location>
        <begin position="9"/>
        <end position="30"/>
    </location>
</feature>
<dbReference type="FunCoup" id="A0A1S3KHM7">
    <property type="interactions" value="307"/>
</dbReference>
<keyword evidence="1" id="KW-0472">Membrane</keyword>
<dbReference type="OrthoDB" id="6410525at2759"/>
<keyword evidence="3" id="KW-1185">Reference proteome</keyword>
<accession>A0A1S3KHM7</accession>
<name>A0A1S3KHM7_LINAN</name>
<dbReference type="PANTHER" id="PTHR10704">
    <property type="entry name" value="CARBOHYDRATE SULFOTRANSFERASE"/>
    <property type="match status" value="1"/>
</dbReference>
<dbReference type="Pfam" id="PF00685">
    <property type="entry name" value="Sulfotransfer_1"/>
    <property type="match status" value="1"/>
</dbReference>
<organism evidence="3 4">
    <name type="scientific">Lingula anatina</name>
    <name type="common">Brachiopod</name>
    <name type="synonym">Lingula unguis</name>
    <dbReference type="NCBI Taxonomy" id="7574"/>
    <lineage>
        <taxon>Eukaryota</taxon>
        <taxon>Metazoa</taxon>
        <taxon>Spiralia</taxon>
        <taxon>Lophotrochozoa</taxon>
        <taxon>Brachiopoda</taxon>
        <taxon>Linguliformea</taxon>
        <taxon>Lingulata</taxon>
        <taxon>Lingulida</taxon>
        <taxon>Linguloidea</taxon>
        <taxon>Lingulidae</taxon>
        <taxon>Lingula</taxon>
    </lineage>
</organism>
<evidence type="ECO:0000313" key="3">
    <source>
        <dbReference type="Proteomes" id="UP000085678"/>
    </source>
</evidence>
<dbReference type="GeneID" id="106181927"/>
<sequence>MNENSQASVIARIGATVFLVTFICAGLFTLKCTTRTIQWTYTSEPNVQITPAKQVILLTHGRSGSSWLGELLNYNPNALYYFEPLHALKEDIQRRRQFLYTTGKTEQAPGPKDATVSIRITENFLNCHFENVPLSVLAPGGLKHSWFTIGGRHRQMSRFKSCILYETDDRPCIPLLTSACQNASIVSFKTIRMTLRMTAGMLERNPALKILYLIRDPRATMLSSWKTFEKLRTETIAPVGINLFNFIRGYCKNVGDNANMYQEMETKFPGRILVIRYEDAIKDPVRKAEEVYQFLGHRMPSEVRDFVRDSASAKEDNGVFGTSRTDPAQTAYKWVPTIPLKLVELVENECSHGMKYFNYTPYDKLRSKYDEILSQLE</sequence>
<dbReference type="InterPro" id="IPR000863">
    <property type="entry name" value="Sulfotransferase_dom"/>
</dbReference>
<dbReference type="OMA" id="QTHASHK"/>
<gene>
    <name evidence="4" type="primary">LOC106181927</name>
</gene>
<dbReference type="RefSeq" id="XP_013421979.1">
    <property type="nucleotide sequence ID" value="XM_013566525.1"/>
</dbReference>
<evidence type="ECO:0000256" key="1">
    <source>
        <dbReference type="SAM" id="Phobius"/>
    </source>
</evidence>
<dbReference type="Gene3D" id="3.40.50.300">
    <property type="entry name" value="P-loop containing nucleotide triphosphate hydrolases"/>
    <property type="match status" value="1"/>
</dbReference>
<dbReference type="KEGG" id="lak:106181927"/>
<evidence type="ECO:0000313" key="4">
    <source>
        <dbReference type="RefSeq" id="XP_013421979.1"/>
    </source>
</evidence>
<dbReference type="GO" id="GO:0001517">
    <property type="term" value="F:N-acetylglucosamine 6-O-sulfotransferase activity"/>
    <property type="evidence" value="ECO:0007669"/>
    <property type="project" value="TreeGrafter"/>
</dbReference>
<dbReference type="InterPro" id="IPR051135">
    <property type="entry name" value="Gal/GlcNAc/GalNAc_ST"/>
</dbReference>
<dbReference type="GO" id="GO:0006044">
    <property type="term" value="P:N-acetylglucosamine metabolic process"/>
    <property type="evidence" value="ECO:0007669"/>
    <property type="project" value="TreeGrafter"/>
</dbReference>
<proteinExistence type="predicted"/>
<dbReference type="InParanoid" id="A0A1S3KHM7"/>
<feature type="domain" description="Sulfotransferase" evidence="2">
    <location>
        <begin position="53"/>
        <end position="307"/>
    </location>
</feature>
<evidence type="ECO:0000259" key="2">
    <source>
        <dbReference type="Pfam" id="PF00685"/>
    </source>
</evidence>
<dbReference type="SUPFAM" id="SSF52540">
    <property type="entry name" value="P-loop containing nucleoside triphosphate hydrolases"/>
    <property type="match status" value="1"/>
</dbReference>
<reference evidence="4" key="1">
    <citation type="submission" date="2025-08" db="UniProtKB">
        <authorList>
            <consortium name="RefSeq"/>
        </authorList>
    </citation>
    <scope>IDENTIFICATION</scope>
    <source>
        <tissue evidence="4">Gonads</tissue>
    </source>
</reference>